<evidence type="ECO:0000313" key="5">
    <source>
        <dbReference type="Proteomes" id="UP000199088"/>
    </source>
</evidence>
<evidence type="ECO:0000313" key="4">
    <source>
        <dbReference type="EMBL" id="SDO21389.1"/>
    </source>
</evidence>
<gene>
    <name evidence="4" type="ORF">SAMN05660199_01536</name>
</gene>
<organism evidence="4 5">
    <name type="scientific">Klenkia soli</name>
    <dbReference type="NCBI Taxonomy" id="1052260"/>
    <lineage>
        <taxon>Bacteria</taxon>
        <taxon>Bacillati</taxon>
        <taxon>Actinomycetota</taxon>
        <taxon>Actinomycetes</taxon>
        <taxon>Geodermatophilales</taxon>
        <taxon>Geodermatophilaceae</taxon>
        <taxon>Klenkia</taxon>
    </lineage>
</organism>
<reference evidence="5" key="1">
    <citation type="submission" date="2016-10" db="EMBL/GenBank/DDBJ databases">
        <authorList>
            <person name="Varghese N."/>
            <person name="Submissions S."/>
        </authorList>
    </citation>
    <scope>NUCLEOTIDE SEQUENCE [LARGE SCALE GENOMIC DNA]</scope>
    <source>
        <strain evidence="5">DSM 45843</strain>
    </source>
</reference>
<sequence length="517" mass="54591">MLWCPDWPVTAARQAAGVGSGAPVAVVEAGRLLAVSAAARSTGLRRGLRIREAQSRCPELVVLPHDPRLEARAFEPVLGAVEAIAPGVQVVRPGTCAVRAGGLSRYLGGEEHAAAAVLVGVGDAGVHGARAGVADGPFVAEQAARAADPAAARTRVVGTGGSAAFLAGLPVDVLGPLLGDPAAVDLLRRLGLRTVGAFAELEVAVVSARFGADGVRAHRLARGVDEQRHQRREAPPELTRVVEFDPPLDRVDQVAFTLRATADAFVAALADQVLVCTGLRVETRDDRGGLVTRTWLHPRFFTAADVVDRVRWQLGGGGLVGPVARVDLVPEDVVPHGEQADGLWGGAPDEQLHRALTRMQGRLGHHAVGTAVVGGGRGPADRLTFVPWGDRPLPRRPGDRPWPGQLPPPLPATVLPRPEGAVVVGPDDAPVAVDERGVLSAAPCRLRIAAAGRPREGWPTGWQPIQAWAGPWAVDERWWEDDAAGRLARFQVVAVDGSAWLLLVDADARWWVEARYD</sequence>
<dbReference type="GO" id="GO:0006281">
    <property type="term" value="P:DNA repair"/>
    <property type="evidence" value="ECO:0007669"/>
    <property type="project" value="InterPro"/>
</dbReference>
<name>A0A1H0HQJ0_9ACTN</name>
<evidence type="ECO:0000256" key="2">
    <source>
        <dbReference type="SAM" id="MobiDB-lite"/>
    </source>
</evidence>
<dbReference type="EMBL" id="FNIR01000004">
    <property type="protein sequence ID" value="SDO21389.1"/>
    <property type="molecule type" value="Genomic_DNA"/>
</dbReference>
<dbReference type="STRING" id="1052260.SAMN05660199_01536"/>
<dbReference type="InterPro" id="IPR001126">
    <property type="entry name" value="UmuC"/>
</dbReference>
<proteinExistence type="predicted"/>
<dbReference type="Gene3D" id="3.40.1170.60">
    <property type="match status" value="1"/>
</dbReference>
<dbReference type="PANTHER" id="PTHR35369">
    <property type="entry name" value="BLR3025 PROTEIN-RELATED"/>
    <property type="match status" value="1"/>
</dbReference>
<dbReference type="Pfam" id="PF00817">
    <property type="entry name" value="IMS"/>
    <property type="match status" value="1"/>
</dbReference>
<protein>
    <submittedName>
        <fullName evidence="4">Protein ImuB</fullName>
    </submittedName>
</protein>
<dbReference type="SUPFAM" id="SSF56672">
    <property type="entry name" value="DNA/RNA polymerases"/>
    <property type="match status" value="1"/>
</dbReference>
<accession>A0A1H0HQJ0</accession>
<feature type="region of interest" description="Disordered" evidence="2">
    <location>
        <begin position="383"/>
        <end position="405"/>
    </location>
</feature>
<dbReference type="InterPro" id="IPR043502">
    <property type="entry name" value="DNA/RNA_pol_sf"/>
</dbReference>
<dbReference type="PANTHER" id="PTHR35369:SF2">
    <property type="entry name" value="BLR3025 PROTEIN"/>
    <property type="match status" value="1"/>
</dbReference>
<evidence type="ECO:0000256" key="1">
    <source>
        <dbReference type="ARBA" id="ARBA00022763"/>
    </source>
</evidence>
<feature type="domain" description="UmuC" evidence="3">
    <location>
        <begin position="23"/>
        <end position="172"/>
    </location>
</feature>
<dbReference type="Proteomes" id="UP000199088">
    <property type="component" value="Unassembled WGS sequence"/>
</dbReference>
<dbReference type="AlphaFoldDB" id="A0A1H0HQJ0"/>
<evidence type="ECO:0000259" key="3">
    <source>
        <dbReference type="PROSITE" id="PS50173"/>
    </source>
</evidence>
<keyword evidence="1" id="KW-0227">DNA damage</keyword>
<keyword evidence="5" id="KW-1185">Reference proteome</keyword>
<dbReference type="InterPro" id="IPR050356">
    <property type="entry name" value="SulA_CellDiv_inhibitor"/>
</dbReference>
<dbReference type="PROSITE" id="PS50173">
    <property type="entry name" value="UMUC"/>
    <property type="match status" value="1"/>
</dbReference>
<dbReference type="CDD" id="cd03468">
    <property type="entry name" value="PolY_like"/>
    <property type="match status" value="1"/>
</dbReference>